<proteinExistence type="inferred from homology"/>
<dbReference type="PANTHER" id="PTHR12035">
    <property type="entry name" value="SIALIC ACID BINDING IMMUNOGLOBULIN-LIKE LECTIN"/>
    <property type="match status" value="1"/>
</dbReference>
<keyword evidence="2 10" id="KW-0812">Transmembrane</keyword>
<sequence>GLAQEWKANTPREVKAQEGSCAQIPCRYNYPSHLANQSRVGIWFSNEDQRTLPTVFHSKDHSRELARFRHRTQLSGDLKDGDCSLIMSNITREDAGPYYFRVEFDNANSYSYLPVTQLHVSDFKDKPMIFPVEIIAGKRVNLRCTFNTTCDGTAPTLTWDTPTAVPGSVSNTVTQNGVTLTYTTVLSLIPSPRHQGQTLTCRVSYPTVSSEQPFVLTVQYSPRNLIITVLHVIEDSLINSTDRNSTMIICSVESFPASNLTWRHLHVIMNRTSSNNELWLKLPHATYRKTGDYQCVAENEHGAVEGSITITVDRQAFGEWKAGLFGAGITLSVGLSAFFIFRCMRTARNTGRDHSAQTKHVGRDIQEEQRDKSKQKENKGQEIKSKLNSYVEEDLYENCKYDQGLVYGNV</sequence>
<dbReference type="PROSITE" id="PS50835">
    <property type="entry name" value="IG_LIKE"/>
    <property type="match status" value="2"/>
</dbReference>
<dbReference type="SUPFAM" id="SSF48726">
    <property type="entry name" value="Immunoglobulin"/>
    <property type="match status" value="3"/>
</dbReference>
<comment type="subcellular location">
    <subcellularLocation>
        <location evidence="1">Membrane</location>
        <topology evidence="1">Single-pass membrane protein</topology>
    </subcellularLocation>
</comment>
<dbReference type="InterPro" id="IPR051036">
    <property type="entry name" value="SIGLEC"/>
</dbReference>
<evidence type="ECO:0000256" key="10">
    <source>
        <dbReference type="SAM" id="Phobius"/>
    </source>
</evidence>
<feature type="domain" description="Ig-like" evidence="11">
    <location>
        <begin position="222"/>
        <end position="311"/>
    </location>
</feature>
<dbReference type="InterPro" id="IPR013783">
    <property type="entry name" value="Ig-like_fold"/>
</dbReference>
<dbReference type="GO" id="GO:0007155">
    <property type="term" value="P:cell adhesion"/>
    <property type="evidence" value="ECO:0007669"/>
    <property type="project" value="UniProtKB-KW"/>
</dbReference>
<evidence type="ECO:0000313" key="12">
    <source>
        <dbReference type="EMBL" id="GCC19653.1"/>
    </source>
</evidence>
<dbReference type="GO" id="GO:0033691">
    <property type="term" value="F:sialic acid binding"/>
    <property type="evidence" value="ECO:0007669"/>
    <property type="project" value="TreeGrafter"/>
</dbReference>
<keyword evidence="4" id="KW-0130">Cell adhesion</keyword>
<protein>
    <recommendedName>
        <fullName evidence="11">Ig-like domain-containing protein</fullName>
    </recommendedName>
</protein>
<dbReference type="Gene3D" id="2.60.40.10">
    <property type="entry name" value="Immunoglobulins"/>
    <property type="match status" value="3"/>
</dbReference>
<evidence type="ECO:0000256" key="1">
    <source>
        <dbReference type="ARBA" id="ARBA00004167"/>
    </source>
</evidence>
<gene>
    <name evidence="12" type="ORF">chiPu_0021111</name>
</gene>
<dbReference type="InterPro" id="IPR013162">
    <property type="entry name" value="CD80_C2-set"/>
</dbReference>
<evidence type="ECO:0000313" key="13">
    <source>
        <dbReference type="Proteomes" id="UP000287033"/>
    </source>
</evidence>
<evidence type="ECO:0000256" key="7">
    <source>
        <dbReference type="ARBA" id="ARBA00023157"/>
    </source>
</evidence>
<feature type="region of interest" description="Disordered" evidence="9">
    <location>
        <begin position="352"/>
        <end position="383"/>
    </location>
</feature>
<evidence type="ECO:0000256" key="9">
    <source>
        <dbReference type="SAM" id="MobiDB-lite"/>
    </source>
</evidence>
<dbReference type="InterPro" id="IPR003599">
    <property type="entry name" value="Ig_sub"/>
</dbReference>
<feature type="domain" description="Ig-like" evidence="11">
    <location>
        <begin position="127"/>
        <end position="217"/>
    </location>
</feature>
<dbReference type="InterPro" id="IPR013106">
    <property type="entry name" value="Ig_V-set"/>
</dbReference>
<comment type="similarity">
    <text evidence="8">Belongs to the immunoglobulin superfamily. SIGLEC (sialic acid binding Ig-like lectin) family.</text>
</comment>
<keyword evidence="7" id="KW-1015">Disulfide bond</keyword>
<dbReference type="OrthoDB" id="10012075at2759"/>
<dbReference type="Pfam" id="PF08205">
    <property type="entry name" value="C2-set_2"/>
    <property type="match status" value="1"/>
</dbReference>
<feature type="non-terminal residue" evidence="12">
    <location>
        <position position="1"/>
    </location>
</feature>
<dbReference type="Proteomes" id="UP000287033">
    <property type="component" value="Unassembled WGS sequence"/>
</dbReference>
<evidence type="ECO:0000256" key="5">
    <source>
        <dbReference type="ARBA" id="ARBA00022989"/>
    </source>
</evidence>
<keyword evidence="3" id="KW-0430">Lectin</keyword>
<organism evidence="12 13">
    <name type="scientific">Chiloscyllium punctatum</name>
    <name type="common">Brownbanded bambooshark</name>
    <name type="synonym">Hemiscyllium punctatum</name>
    <dbReference type="NCBI Taxonomy" id="137246"/>
    <lineage>
        <taxon>Eukaryota</taxon>
        <taxon>Metazoa</taxon>
        <taxon>Chordata</taxon>
        <taxon>Craniata</taxon>
        <taxon>Vertebrata</taxon>
        <taxon>Chondrichthyes</taxon>
        <taxon>Elasmobranchii</taxon>
        <taxon>Galeomorphii</taxon>
        <taxon>Galeoidea</taxon>
        <taxon>Orectolobiformes</taxon>
        <taxon>Hemiscylliidae</taxon>
        <taxon>Chiloscyllium</taxon>
    </lineage>
</organism>
<keyword evidence="6 10" id="KW-0472">Membrane</keyword>
<keyword evidence="13" id="KW-1185">Reference proteome</keyword>
<evidence type="ECO:0000256" key="3">
    <source>
        <dbReference type="ARBA" id="ARBA00022734"/>
    </source>
</evidence>
<comment type="caution">
    <text evidence="12">The sequence shown here is derived from an EMBL/GenBank/DDBJ whole genome shotgun (WGS) entry which is preliminary data.</text>
</comment>
<evidence type="ECO:0000256" key="2">
    <source>
        <dbReference type="ARBA" id="ARBA00022692"/>
    </source>
</evidence>
<name>A0A401RNC3_CHIPU</name>
<dbReference type="Pfam" id="PF07686">
    <property type="entry name" value="V-set"/>
    <property type="match status" value="1"/>
</dbReference>
<accession>A0A401RNC3</accession>
<dbReference type="AlphaFoldDB" id="A0A401RNC3"/>
<keyword evidence="5 10" id="KW-1133">Transmembrane helix</keyword>
<dbReference type="GO" id="GO:0005886">
    <property type="term" value="C:plasma membrane"/>
    <property type="evidence" value="ECO:0007669"/>
    <property type="project" value="TreeGrafter"/>
</dbReference>
<dbReference type="EMBL" id="BEZZ01003375">
    <property type="protein sequence ID" value="GCC19653.1"/>
    <property type="molecule type" value="Genomic_DNA"/>
</dbReference>
<evidence type="ECO:0000256" key="8">
    <source>
        <dbReference type="ARBA" id="ARBA00038361"/>
    </source>
</evidence>
<dbReference type="SMART" id="SM00409">
    <property type="entry name" value="IG"/>
    <property type="match status" value="3"/>
</dbReference>
<dbReference type="STRING" id="137246.A0A401RNC3"/>
<evidence type="ECO:0000256" key="6">
    <source>
        <dbReference type="ARBA" id="ARBA00023136"/>
    </source>
</evidence>
<dbReference type="PANTHER" id="PTHR12035:SF125">
    <property type="entry name" value="SIALIC ACID-BINDING IG-LIKE LECTIN 5"/>
    <property type="match status" value="1"/>
</dbReference>
<dbReference type="GO" id="GO:0030246">
    <property type="term" value="F:carbohydrate binding"/>
    <property type="evidence" value="ECO:0007669"/>
    <property type="project" value="UniProtKB-KW"/>
</dbReference>
<dbReference type="InterPro" id="IPR036179">
    <property type="entry name" value="Ig-like_dom_sf"/>
</dbReference>
<evidence type="ECO:0000259" key="11">
    <source>
        <dbReference type="PROSITE" id="PS50835"/>
    </source>
</evidence>
<reference evidence="12 13" key="1">
    <citation type="journal article" date="2018" name="Nat. Ecol. Evol.">
        <title>Shark genomes provide insights into elasmobranch evolution and the origin of vertebrates.</title>
        <authorList>
            <person name="Hara Y"/>
            <person name="Yamaguchi K"/>
            <person name="Onimaru K"/>
            <person name="Kadota M"/>
            <person name="Koyanagi M"/>
            <person name="Keeley SD"/>
            <person name="Tatsumi K"/>
            <person name="Tanaka K"/>
            <person name="Motone F"/>
            <person name="Kageyama Y"/>
            <person name="Nozu R"/>
            <person name="Adachi N"/>
            <person name="Nishimura O"/>
            <person name="Nakagawa R"/>
            <person name="Tanegashima C"/>
            <person name="Kiyatake I"/>
            <person name="Matsumoto R"/>
            <person name="Murakumo K"/>
            <person name="Nishida K"/>
            <person name="Terakita A"/>
            <person name="Kuratani S"/>
            <person name="Sato K"/>
            <person name="Hyodo S Kuraku.S."/>
        </authorList>
    </citation>
    <scope>NUCLEOTIDE SEQUENCE [LARGE SCALE GENOMIC DNA]</scope>
</reference>
<feature type="transmembrane region" description="Helical" evidence="10">
    <location>
        <begin position="322"/>
        <end position="341"/>
    </location>
</feature>
<dbReference type="OMA" id="RVFCECH"/>
<dbReference type="InterPro" id="IPR007110">
    <property type="entry name" value="Ig-like_dom"/>
</dbReference>
<evidence type="ECO:0000256" key="4">
    <source>
        <dbReference type="ARBA" id="ARBA00022889"/>
    </source>
</evidence>